<comment type="similarity">
    <text evidence="1">Belongs to the LysR transcriptional regulatory family.</text>
</comment>
<dbReference type="Gene3D" id="1.10.10.10">
    <property type="entry name" value="Winged helix-like DNA-binding domain superfamily/Winged helix DNA-binding domain"/>
    <property type="match status" value="1"/>
</dbReference>
<dbReference type="GO" id="GO:0003677">
    <property type="term" value="F:DNA binding"/>
    <property type="evidence" value="ECO:0007669"/>
    <property type="project" value="UniProtKB-KW"/>
</dbReference>
<organism evidence="6 7">
    <name type="scientific">Pseudonocardia cypriaca</name>
    <dbReference type="NCBI Taxonomy" id="882449"/>
    <lineage>
        <taxon>Bacteria</taxon>
        <taxon>Bacillati</taxon>
        <taxon>Actinomycetota</taxon>
        <taxon>Actinomycetes</taxon>
        <taxon>Pseudonocardiales</taxon>
        <taxon>Pseudonocardiaceae</taxon>
        <taxon>Pseudonocardia</taxon>
    </lineage>
</organism>
<keyword evidence="2" id="KW-0805">Transcription regulation</keyword>
<dbReference type="GO" id="GO:0003700">
    <property type="term" value="F:DNA-binding transcription factor activity"/>
    <property type="evidence" value="ECO:0007669"/>
    <property type="project" value="InterPro"/>
</dbReference>
<dbReference type="SUPFAM" id="SSF46785">
    <property type="entry name" value="Winged helix' DNA-binding domain"/>
    <property type="match status" value="1"/>
</dbReference>
<dbReference type="PANTHER" id="PTHR30346:SF29">
    <property type="entry name" value="LYSR SUBSTRATE-BINDING"/>
    <property type="match status" value="1"/>
</dbReference>
<dbReference type="EMBL" id="VFPH01000001">
    <property type="protein sequence ID" value="TQM45708.1"/>
    <property type="molecule type" value="Genomic_DNA"/>
</dbReference>
<accession>A0A543GHZ5</accession>
<keyword evidence="4" id="KW-0804">Transcription</keyword>
<evidence type="ECO:0000313" key="7">
    <source>
        <dbReference type="Proteomes" id="UP000319818"/>
    </source>
</evidence>
<evidence type="ECO:0000256" key="1">
    <source>
        <dbReference type="ARBA" id="ARBA00009437"/>
    </source>
</evidence>
<dbReference type="GO" id="GO:0032993">
    <property type="term" value="C:protein-DNA complex"/>
    <property type="evidence" value="ECO:0007669"/>
    <property type="project" value="TreeGrafter"/>
</dbReference>
<dbReference type="AlphaFoldDB" id="A0A543GHZ5"/>
<keyword evidence="3 6" id="KW-0238">DNA-binding</keyword>
<evidence type="ECO:0000256" key="3">
    <source>
        <dbReference type="ARBA" id="ARBA00023125"/>
    </source>
</evidence>
<dbReference type="InterPro" id="IPR005119">
    <property type="entry name" value="LysR_subst-bd"/>
</dbReference>
<dbReference type="InterPro" id="IPR036390">
    <property type="entry name" value="WH_DNA-bd_sf"/>
</dbReference>
<dbReference type="InterPro" id="IPR000847">
    <property type="entry name" value="LysR_HTH_N"/>
</dbReference>
<dbReference type="InterPro" id="IPR036388">
    <property type="entry name" value="WH-like_DNA-bd_sf"/>
</dbReference>
<sequence length="308" mass="31925">MLMAMDPRRLITFRAVVRAGSISAGARELGWTQPAVSQQLAGLEREAGTPLLVRGPTGVVPTEAGAAVLRHADAVDAALRSAREEIDELVGLRRGTVRMAAFPSAAAVVVPAVAAELRERGTGVQLRVEEAEPPEAAALVRSNAVHLALAFRYPGQGDEPDLAWLPLTEDPVRIVLPAAHPGVENLADLRDEAWAAGCERCRANLLAACAAAGFTPDIRHVTDDYVAVQALVARGLAVSLLPEMALRATTFDGVRAHPDPALAPRTVGVLHRPGVERVPAVGAVLAALAGGPSGAPGPGKPRSGPAKP</sequence>
<feature type="domain" description="HTH lysR-type" evidence="5">
    <location>
        <begin position="5"/>
        <end position="62"/>
    </location>
</feature>
<proteinExistence type="inferred from homology"/>
<dbReference type="PRINTS" id="PR00039">
    <property type="entry name" value="HTHLYSR"/>
</dbReference>
<dbReference type="Gene3D" id="3.40.190.10">
    <property type="entry name" value="Periplasmic binding protein-like II"/>
    <property type="match status" value="2"/>
</dbReference>
<keyword evidence="7" id="KW-1185">Reference proteome</keyword>
<protein>
    <submittedName>
        <fullName evidence="6">DNA-binding transcriptional LysR family regulator</fullName>
    </submittedName>
</protein>
<dbReference type="Pfam" id="PF00126">
    <property type="entry name" value="HTH_1"/>
    <property type="match status" value="1"/>
</dbReference>
<name>A0A543GHZ5_9PSEU</name>
<dbReference type="Pfam" id="PF03466">
    <property type="entry name" value="LysR_substrate"/>
    <property type="match status" value="1"/>
</dbReference>
<reference evidence="6 7" key="1">
    <citation type="submission" date="2019-06" db="EMBL/GenBank/DDBJ databases">
        <title>Sequencing the genomes of 1000 actinobacteria strains.</title>
        <authorList>
            <person name="Klenk H.-P."/>
        </authorList>
    </citation>
    <scope>NUCLEOTIDE SEQUENCE [LARGE SCALE GENOMIC DNA]</scope>
    <source>
        <strain evidence="6 7">DSM 45511</strain>
    </source>
</reference>
<gene>
    <name evidence="6" type="ORF">FB388_3108</name>
</gene>
<dbReference type="SUPFAM" id="SSF53850">
    <property type="entry name" value="Periplasmic binding protein-like II"/>
    <property type="match status" value="1"/>
</dbReference>
<comment type="caution">
    <text evidence="6">The sequence shown here is derived from an EMBL/GenBank/DDBJ whole genome shotgun (WGS) entry which is preliminary data.</text>
</comment>
<dbReference type="Proteomes" id="UP000319818">
    <property type="component" value="Unassembled WGS sequence"/>
</dbReference>
<evidence type="ECO:0000256" key="4">
    <source>
        <dbReference type="ARBA" id="ARBA00023163"/>
    </source>
</evidence>
<dbReference type="PROSITE" id="PS50931">
    <property type="entry name" value="HTH_LYSR"/>
    <property type="match status" value="1"/>
</dbReference>
<evidence type="ECO:0000259" key="5">
    <source>
        <dbReference type="PROSITE" id="PS50931"/>
    </source>
</evidence>
<evidence type="ECO:0000256" key="2">
    <source>
        <dbReference type="ARBA" id="ARBA00023015"/>
    </source>
</evidence>
<evidence type="ECO:0000313" key="6">
    <source>
        <dbReference type="EMBL" id="TQM45708.1"/>
    </source>
</evidence>
<dbReference type="PANTHER" id="PTHR30346">
    <property type="entry name" value="TRANSCRIPTIONAL DUAL REGULATOR HCAR-RELATED"/>
    <property type="match status" value="1"/>
</dbReference>